<keyword evidence="5 7" id="KW-1133">Transmembrane helix</keyword>
<evidence type="ECO:0000256" key="7">
    <source>
        <dbReference type="RuleBase" id="RU910716"/>
    </source>
</evidence>
<dbReference type="Proteomes" id="UP000749559">
    <property type="component" value="Unassembled WGS sequence"/>
</dbReference>
<accession>A0A8S4N003</accession>
<evidence type="ECO:0000313" key="8">
    <source>
        <dbReference type="EMBL" id="CAH1774460.1"/>
    </source>
</evidence>
<dbReference type="InterPro" id="IPR018629">
    <property type="entry name" value="XK-rel"/>
</dbReference>
<dbReference type="PANTHER" id="PTHR16024">
    <property type="entry name" value="XK-RELATED PROTEIN"/>
    <property type="match status" value="1"/>
</dbReference>
<proteinExistence type="inferred from homology"/>
<evidence type="ECO:0000256" key="1">
    <source>
        <dbReference type="ARBA" id="ARBA00004651"/>
    </source>
</evidence>
<dbReference type="PANTHER" id="PTHR16024:SF6">
    <property type="entry name" value="XK-RELATED PROTEIN"/>
    <property type="match status" value="1"/>
</dbReference>
<feature type="transmembrane region" description="Helical" evidence="7">
    <location>
        <begin position="103"/>
        <end position="128"/>
    </location>
</feature>
<gene>
    <name evidence="8" type="ORF">OFUS_LOCUS1916</name>
</gene>
<keyword evidence="6 7" id="KW-0472">Membrane</keyword>
<evidence type="ECO:0000256" key="6">
    <source>
        <dbReference type="ARBA" id="ARBA00023136"/>
    </source>
</evidence>
<dbReference type="GO" id="GO:0043652">
    <property type="term" value="P:engulfment of apoptotic cell"/>
    <property type="evidence" value="ECO:0007669"/>
    <property type="project" value="TreeGrafter"/>
</dbReference>
<evidence type="ECO:0000256" key="4">
    <source>
        <dbReference type="ARBA" id="ARBA00022692"/>
    </source>
</evidence>
<reference evidence="8" key="1">
    <citation type="submission" date="2022-03" db="EMBL/GenBank/DDBJ databases">
        <authorList>
            <person name="Martin C."/>
        </authorList>
    </citation>
    <scope>NUCLEOTIDE SEQUENCE</scope>
</reference>
<dbReference type="AlphaFoldDB" id="A0A8S4N003"/>
<feature type="transmembrane region" description="Helical" evidence="7">
    <location>
        <begin position="74"/>
        <end position="97"/>
    </location>
</feature>
<dbReference type="EMBL" id="CAIIXF020000001">
    <property type="protein sequence ID" value="CAH1774460.1"/>
    <property type="molecule type" value="Genomic_DNA"/>
</dbReference>
<dbReference type="GO" id="GO:1902742">
    <property type="term" value="P:apoptotic process involved in development"/>
    <property type="evidence" value="ECO:0007669"/>
    <property type="project" value="TreeGrafter"/>
</dbReference>
<keyword evidence="4 7" id="KW-0812">Transmembrane</keyword>
<comment type="similarity">
    <text evidence="2 7">Belongs to the XK family.</text>
</comment>
<feature type="transmembrane region" description="Helical" evidence="7">
    <location>
        <begin position="236"/>
        <end position="257"/>
    </location>
</feature>
<comment type="caution">
    <text evidence="8">The sequence shown here is derived from an EMBL/GenBank/DDBJ whole genome shotgun (WGS) entry which is preliminary data.</text>
</comment>
<protein>
    <recommendedName>
        <fullName evidence="7">XK-related protein</fullName>
    </recommendedName>
</protein>
<evidence type="ECO:0000313" key="9">
    <source>
        <dbReference type="Proteomes" id="UP000749559"/>
    </source>
</evidence>
<keyword evidence="3" id="KW-1003">Cell membrane</keyword>
<dbReference type="GO" id="GO:0005886">
    <property type="term" value="C:plasma membrane"/>
    <property type="evidence" value="ECO:0007669"/>
    <property type="project" value="UniProtKB-SubCell"/>
</dbReference>
<feature type="transmembrane region" description="Helical" evidence="7">
    <location>
        <begin position="149"/>
        <end position="167"/>
    </location>
</feature>
<comment type="subcellular location">
    <subcellularLocation>
        <location evidence="1">Cell membrane</location>
        <topology evidence="1">Multi-pass membrane protein</topology>
    </subcellularLocation>
    <subcellularLocation>
        <location evidence="7">Membrane</location>
        <topology evidence="7">Multi-pass membrane protein</topology>
    </subcellularLocation>
</comment>
<name>A0A8S4N003_OWEFU</name>
<sequence length="390" mass="44318">MLRVGKMEPKSQKKFLHTRWDDYDADCEQIPLHAVDEVDASFHSFNSPTLTRKSVDETDATPEDLDYTYLDGAVAVFSILSFLFDVGSDIFCAIIYYRAGFWGYFGMTVGFITVPSLTMSIMSLRWYLMDYRHHKKKRPKVKIIPRWKWVLRAILLMLQLGQILRYIDSLIFGIKSRHVSINEERRKKKYLYKQMLYEDADGTLLRLFECFMEAAPQLVLQLYILTTEDADVTDTFIIVIQVASVLSSLTSLAWSLTAYHKALRFTRDDKNNLSYIAILEWYIQPFQNEENTLTEVPAHNGIETAGSKHALDKNRGPGYCQERIDPVDYSDCNSVPDTVVYGTGSIAGTSAYEMGIGNPAMGSHGFDSNSKAKNFGTKGQIGNCNKITSV</sequence>
<dbReference type="GO" id="GO:0070782">
    <property type="term" value="P:phosphatidylserine exposure on apoptotic cell surface"/>
    <property type="evidence" value="ECO:0007669"/>
    <property type="project" value="TreeGrafter"/>
</dbReference>
<organism evidence="8 9">
    <name type="scientific">Owenia fusiformis</name>
    <name type="common">Polychaete worm</name>
    <dbReference type="NCBI Taxonomy" id="6347"/>
    <lineage>
        <taxon>Eukaryota</taxon>
        <taxon>Metazoa</taxon>
        <taxon>Spiralia</taxon>
        <taxon>Lophotrochozoa</taxon>
        <taxon>Annelida</taxon>
        <taxon>Polychaeta</taxon>
        <taxon>Sedentaria</taxon>
        <taxon>Canalipalpata</taxon>
        <taxon>Sabellida</taxon>
        <taxon>Oweniida</taxon>
        <taxon>Oweniidae</taxon>
        <taxon>Owenia</taxon>
    </lineage>
</organism>
<keyword evidence="9" id="KW-1185">Reference proteome</keyword>
<dbReference type="Pfam" id="PF09815">
    <property type="entry name" value="XK-related"/>
    <property type="match status" value="1"/>
</dbReference>
<evidence type="ECO:0000256" key="3">
    <source>
        <dbReference type="ARBA" id="ARBA00022475"/>
    </source>
</evidence>
<dbReference type="InterPro" id="IPR050895">
    <property type="entry name" value="XK-related_scramblase"/>
</dbReference>
<evidence type="ECO:0000256" key="2">
    <source>
        <dbReference type="ARBA" id="ARBA00008789"/>
    </source>
</evidence>
<evidence type="ECO:0000256" key="5">
    <source>
        <dbReference type="ARBA" id="ARBA00022989"/>
    </source>
</evidence>
<dbReference type="OrthoDB" id="6136301at2759"/>